<evidence type="ECO:0000313" key="2">
    <source>
        <dbReference type="Proteomes" id="UP000178735"/>
    </source>
</evidence>
<dbReference type="EMBL" id="MGFH01000152">
    <property type="protein sequence ID" value="OGM03951.1"/>
    <property type="molecule type" value="Genomic_DNA"/>
</dbReference>
<evidence type="ECO:0008006" key="3">
    <source>
        <dbReference type="Google" id="ProtNLM"/>
    </source>
</evidence>
<reference evidence="1 2" key="1">
    <citation type="journal article" date="2016" name="Nat. Commun.">
        <title>Thousands of microbial genomes shed light on interconnected biogeochemical processes in an aquifer system.</title>
        <authorList>
            <person name="Anantharaman K."/>
            <person name="Brown C.T."/>
            <person name="Hug L.A."/>
            <person name="Sharon I."/>
            <person name="Castelle C.J."/>
            <person name="Probst A.J."/>
            <person name="Thomas B.C."/>
            <person name="Singh A."/>
            <person name="Wilkins M.J."/>
            <person name="Karaoz U."/>
            <person name="Brodie E.L."/>
            <person name="Williams K.H."/>
            <person name="Hubbard S.S."/>
            <person name="Banfield J.F."/>
        </authorList>
    </citation>
    <scope>NUCLEOTIDE SEQUENCE [LARGE SCALE GENOMIC DNA]</scope>
</reference>
<dbReference type="STRING" id="1817813.A2008_06830"/>
<gene>
    <name evidence="1" type="ORF">A2008_06830</name>
</gene>
<evidence type="ECO:0000313" key="1">
    <source>
        <dbReference type="EMBL" id="OGM03951.1"/>
    </source>
</evidence>
<dbReference type="Proteomes" id="UP000178735">
    <property type="component" value="Unassembled WGS sequence"/>
</dbReference>
<organism evidence="1 2">
    <name type="scientific">Candidatus Wallbacteria bacterium GWC2_49_35</name>
    <dbReference type="NCBI Taxonomy" id="1817813"/>
    <lineage>
        <taxon>Bacteria</taxon>
        <taxon>Candidatus Walliibacteriota</taxon>
    </lineage>
</organism>
<sequence length="328" mass="35547">MNSLKNSGRWIIIILAASLAFLGARVSARAQEVREINRRPFYVPHEVFAPDAGDGDIGRDSCFAVTPEDNICLYSNALNRLYLFDPRGALIKKTDFRDYNYSGEPLAISDIAASPKGGFYLLESRRAKIIFVSIDLKITDFRVESEVFAPGFLFLPAEARCDGNGNLIVYEAPAKTSRLFSGAGLSPAASFKTRVVPAETSAAGFSYYSVTFEGSTLEITVNSPEGSRLFGVQRYAGYIDGVFMAEATPSGGFTAGIRTITNDRYEFHILELGENAAVKSSAPVKLSGCSVGKAARDSAGKILTLLARENEPGRPVIAELRKKKPAED</sequence>
<name>A0A1F7WM78_9BACT</name>
<proteinExistence type="predicted"/>
<dbReference type="AlphaFoldDB" id="A0A1F7WM78"/>
<protein>
    <recommendedName>
        <fullName evidence="3">6-bladed beta-propeller</fullName>
    </recommendedName>
</protein>
<accession>A0A1F7WM78</accession>
<comment type="caution">
    <text evidence="1">The sequence shown here is derived from an EMBL/GenBank/DDBJ whole genome shotgun (WGS) entry which is preliminary data.</text>
</comment>
<dbReference type="SUPFAM" id="SSF63829">
    <property type="entry name" value="Calcium-dependent phosphotriesterase"/>
    <property type="match status" value="1"/>
</dbReference>